<dbReference type="PANTHER" id="PTHR13345:SF9">
    <property type="entry name" value="PROTEIN UXT"/>
    <property type="match status" value="1"/>
</dbReference>
<dbReference type="InterPro" id="IPR009053">
    <property type="entry name" value="Prefoldin"/>
</dbReference>
<dbReference type="STRING" id="10228.B3S754"/>
<dbReference type="RefSeq" id="XP_002116113.1">
    <property type="nucleotide sequence ID" value="XM_002116077.1"/>
</dbReference>
<dbReference type="KEGG" id="tad:TRIADDRAFT_60045"/>
<dbReference type="FunCoup" id="B3S754">
    <property type="interactions" value="571"/>
</dbReference>
<gene>
    <name evidence="1" type="ORF">TRIADDRAFT_60045</name>
</gene>
<accession>B3S754</accession>
<proteinExistence type="predicted"/>
<dbReference type="EMBL" id="DS985253">
    <property type="protein sequence ID" value="EDV21513.1"/>
    <property type="molecule type" value="Genomic_DNA"/>
</dbReference>
<dbReference type="OrthoDB" id="433124at2759"/>
<dbReference type="GO" id="GO:0000785">
    <property type="term" value="C:chromatin"/>
    <property type="evidence" value="ECO:0000318"/>
    <property type="project" value="GO_Central"/>
</dbReference>
<dbReference type="Gene3D" id="1.10.287.370">
    <property type="match status" value="1"/>
</dbReference>
<evidence type="ECO:0000313" key="1">
    <source>
        <dbReference type="EMBL" id="EDV21513.1"/>
    </source>
</evidence>
<evidence type="ECO:0000313" key="2">
    <source>
        <dbReference type="Proteomes" id="UP000009022"/>
    </source>
</evidence>
<dbReference type="CDD" id="cd23158">
    <property type="entry name" value="Prefoldin_UXT"/>
    <property type="match status" value="1"/>
</dbReference>
<dbReference type="CTD" id="6757235"/>
<dbReference type="AlphaFoldDB" id="B3S754"/>
<dbReference type="Proteomes" id="UP000009022">
    <property type="component" value="Unassembled WGS sequence"/>
</dbReference>
<dbReference type="HOGENOM" id="CLU_1604846_0_0_1"/>
<dbReference type="InParanoid" id="B3S754"/>
<protein>
    <submittedName>
        <fullName evidence="1">Uncharacterized protein</fullName>
    </submittedName>
</protein>
<name>B3S754_TRIAD</name>
<reference evidence="1 2" key="1">
    <citation type="journal article" date="2008" name="Nature">
        <title>The Trichoplax genome and the nature of placozoans.</title>
        <authorList>
            <person name="Srivastava M."/>
            <person name="Begovic E."/>
            <person name="Chapman J."/>
            <person name="Putnam N.H."/>
            <person name="Hellsten U."/>
            <person name="Kawashima T."/>
            <person name="Kuo A."/>
            <person name="Mitros T."/>
            <person name="Salamov A."/>
            <person name="Carpenter M.L."/>
            <person name="Signorovitch A.Y."/>
            <person name="Moreno M.A."/>
            <person name="Kamm K."/>
            <person name="Grimwood J."/>
            <person name="Schmutz J."/>
            <person name="Shapiro H."/>
            <person name="Grigoriev I.V."/>
            <person name="Buss L.W."/>
            <person name="Schierwater B."/>
            <person name="Dellaporta S.L."/>
            <person name="Rokhsar D.S."/>
        </authorList>
    </citation>
    <scope>NUCLEOTIDE SEQUENCE [LARGE SCALE GENOMIC DNA]</scope>
    <source>
        <strain evidence="1 2">Grell-BS-1999</strain>
    </source>
</reference>
<dbReference type="PhylomeDB" id="B3S754"/>
<dbReference type="GeneID" id="6757235"/>
<dbReference type="GO" id="GO:0003714">
    <property type="term" value="F:transcription corepressor activity"/>
    <property type="evidence" value="ECO:0000318"/>
    <property type="project" value="GO_Central"/>
</dbReference>
<dbReference type="GO" id="GO:0016592">
    <property type="term" value="C:mediator complex"/>
    <property type="evidence" value="ECO:0000318"/>
    <property type="project" value="GO_Central"/>
</dbReference>
<dbReference type="PANTHER" id="PTHR13345">
    <property type="entry name" value="MEDIATOR OF RNA POLYMERASE II TRANSCRIPTION SUBUNIT 10"/>
    <property type="match status" value="1"/>
</dbReference>
<organism evidence="1 2">
    <name type="scientific">Trichoplax adhaerens</name>
    <name type="common">Trichoplax reptans</name>
    <dbReference type="NCBI Taxonomy" id="10228"/>
    <lineage>
        <taxon>Eukaryota</taxon>
        <taxon>Metazoa</taxon>
        <taxon>Placozoa</taxon>
        <taxon>Uniplacotomia</taxon>
        <taxon>Trichoplacea</taxon>
        <taxon>Trichoplacidae</taxon>
        <taxon>Trichoplax</taxon>
    </lineage>
</organism>
<keyword evidence="2" id="KW-1185">Reference proteome</keyword>
<sequence length="166" mass="18993">MVLWVEGRGGAIHIVQFPFSCDREFAKAKRFHSNFLLCVCIRTVNKGGFPPCLSMDKLTKFEQFINEKLKGDLTLVNERRESVCQQIANYLKLRQSIENLQLLGEDGKTLRSKVDLGCNFYVQANVINQKLTVEASKIKANIKIVLEKLAQLQILNDDKPSQNIHW</sequence>